<proteinExistence type="predicted"/>
<dbReference type="RefSeq" id="WP_109609117.1">
    <property type="nucleotide sequence ID" value="NZ_QGHA01000007.1"/>
</dbReference>
<dbReference type="Pfam" id="PF19630">
    <property type="entry name" value="DUF6134"/>
    <property type="match status" value="1"/>
</dbReference>
<protein>
    <submittedName>
        <fullName evidence="1">Uncharacterized protein</fullName>
    </submittedName>
</protein>
<dbReference type="Proteomes" id="UP000245678">
    <property type="component" value="Unassembled WGS sequence"/>
</dbReference>
<dbReference type="InterPro" id="IPR045767">
    <property type="entry name" value="DUF6134"/>
</dbReference>
<comment type="caution">
    <text evidence="1">The sequence shown here is derived from an EMBL/GenBank/DDBJ whole genome shotgun (WGS) entry which is preliminary data.</text>
</comment>
<sequence>MIPALIIWLFKKYILPAFRNKTFPTVKFLKPLKRAATILALLGLAAGSAAQEQTVKYNVLHSGKVVGHLNLYRRQQGDELYLKMISQVKMRFIFSVKVDIQEESMFSKGKLINSTVCRHVNDKEKCNRQTRAVASGYQTVAEGKCGKLDQQQIGANLMLLYCREPDDQAQVYSDNFQQFLQVKQVSPHVYRIDLPDGNYNFYSYTNGVCSKVDIHHTLYTIQIQPA</sequence>
<evidence type="ECO:0000313" key="2">
    <source>
        <dbReference type="Proteomes" id="UP000245678"/>
    </source>
</evidence>
<reference evidence="1 2" key="1">
    <citation type="submission" date="2018-05" db="EMBL/GenBank/DDBJ databases">
        <title>Genomic Encyclopedia of Archaeal and Bacterial Type Strains, Phase II (KMG-II): from individual species to whole genera.</title>
        <authorList>
            <person name="Goeker M."/>
        </authorList>
    </citation>
    <scope>NUCLEOTIDE SEQUENCE [LARGE SCALE GENOMIC DNA]</scope>
    <source>
        <strain evidence="1 2">DSM 19975</strain>
    </source>
</reference>
<organism evidence="1 2">
    <name type="scientific">Mucilaginibacter oryzae</name>
    <dbReference type="NCBI Taxonomy" id="468058"/>
    <lineage>
        <taxon>Bacteria</taxon>
        <taxon>Pseudomonadati</taxon>
        <taxon>Bacteroidota</taxon>
        <taxon>Sphingobacteriia</taxon>
        <taxon>Sphingobacteriales</taxon>
        <taxon>Sphingobacteriaceae</taxon>
        <taxon>Mucilaginibacter</taxon>
    </lineage>
</organism>
<evidence type="ECO:0000313" key="1">
    <source>
        <dbReference type="EMBL" id="PWK75888.1"/>
    </source>
</evidence>
<dbReference type="EMBL" id="QGHA01000007">
    <property type="protein sequence ID" value="PWK75888.1"/>
    <property type="molecule type" value="Genomic_DNA"/>
</dbReference>
<gene>
    <name evidence="1" type="ORF">LX99_03621</name>
</gene>
<name>A0A316H665_9SPHI</name>
<dbReference type="AlphaFoldDB" id="A0A316H665"/>
<keyword evidence="2" id="KW-1185">Reference proteome</keyword>
<accession>A0A316H665</accession>